<dbReference type="STRING" id="1745343.A0A2J6PMF4"/>
<organism evidence="4 5">
    <name type="scientific">Hyaloscypha hepaticicola</name>
    <dbReference type="NCBI Taxonomy" id="2082293"/>
    <lineage>
        <taxon>Eukaryota</taxon>
        <taxon>Fungi</taxon>
        <taxon>Dikarya</taxon>
        <taxon>Ascomycota</taxon>
        <taxon>Pezizomycotina</taxon>
        <taxon>Leotiomycetes</taxon>
        <taxon>Helotiales</taxon>
        <taxon>Hyaloscyphaceae</taxon>
        <taxon>Hyaloscypha</taxon>
    </lineage>
</organism>
<dbReference type="CDD" id="cd05233">
    <property type="entry name" value="SDR_c"/>
    <property type="match status" value="1"/>
</dbReference>
<dbReference type="Proteomes" id="UP000235672">
    <property type="component" value="Unassembled WGS sequence"/>
</dbReference>
<dbReference type="PRINTS" id="PR00081">
    <property type="entry name" value="GDHRDH"/>
</dbReference>
<evidence type="ECO:0000256" key="1">
    <source>
        <dbReference type="ARBA" id="ARBA00006484"/>
    </source>
</evidence>
<dbReference type="AlphaFoldDB" id="A0A2J6PMF4"/>
<evidence type="ECO:0000256" key="3">
    <source>
        <dbReference type="RuleBase" id="RU000363"/>
    </source>
</evidence>
<dbReference type="Gene3D" id="3.40.50.720">
    <property type="entry name" value="NAD(P)-binding Rossmann-like Domain"/>
    <property type="match status" value="1"/>
</dbReference>
<dbReference type="Pfam" id="PF00106">
    <property type="entry name" value="adh_short"/>
    <property type="match status" value="1"/>
</dbReference>
<dbReference type="EMBL" id="KZ613515">
    <property type="protein sequence ID" value="PMD15211.1"/>
    <property type="molecule type" value="Genomic_DNA"/>
</dbReference>
<evidence type="ECO:0000313" key="5">
    <source>
        <dbReference type="Proteomes" id="UP000235672"/>
    </source>
</evidence>
<accession>A0A2J6PMF4</accession>
<dbReference type="PANTHER" id="PTHR44196">
    <property type="entry name" value="DEHYDROGENASE/REDUCTASE SDR FAMILY MEMBER 7B"/>
    <property type="match status" value="1"/>
</dbReference>
<dbReference type="SUPFAM" id="SSF51735">
    <property type="entry name" value="NAD(P)-binding Rossmann-fold domains"/>
    <property type="match status" value="1"/>
</dbReference>
<dbReference type="InterPro" id="IPR002347">
    <property type="entry name" value="SDR_fam"/>
</dbReference>
<gene>
    <name evidence="4" type="ORF">NA56DRAFT_650352</name>
</gene>
<keyword evidence="2" id="KW-0560">Oxidoreductase</keyword>
<evidence type="ECO:0000313" key="4">
    <source>
        <dbReference type="EMBL" id="PMD15211.1"/>
    </source>
</evidence>
<comment type="similarity">
    <text evidence="1 3">Belongs to the short-chain dehydrogenases/reductases (SDR) family.</text>
</comment>
<name>A0A2J6PMF4_9HELO</name>
<dbReference type="OrthoDB" id="1933717at2759"/>
<keyword evidence="5" id="KW-1185">Reference proteome</keyword>
<sequence length="305" mass="33332">MADIYPRPSTLTRHKDTYPFISPSKFTGKLKGKVVLITGASRGIGRATALALAAAGASIACLARTASVLDTLEAEIKQHFEVPTLFMIRDVVSDPAKIVSDVEAALGPIDILINNAGIGRLGPLYLEEDINIWWHVFEVNVKAPIALIHACLPSMLARRKGKIITLGSAAADNSFPYQSSYASSKAALQKAHQGLDMEMRGKGIVFYCIHPGGTMGMGKKREGDAMNPEAMKLEELQSWIMNFAKTALTDTLSLAADSIVFLAVDERMEVFSGRYLDCCQDMEEVLQNKDKILSEELNMLNIKRL</sequence>
<protein>
    <submittedName>
        <fullName evidence="4">NAD(P)-binding protein</fullName>
    </submittedName>
</protein>
<evidence type="ECO:0000256" key="2">
    <source>
        <dbReference type="ARBA" id="ARBA00023002"/>
    </source>
</evidence>
<dbReference type="PRINTS" id="PR00080">
    <property type="entry name" value="SDRFAMILY"/>
</dbReference>
<proteinExistence type="inferred from homology"/>
<dbReference type="InterPro" id="IPR036291">
    <property type="entry name" value="NAD(P)-bd_dom_sf"/>
</dbReference>
<reference evidence="4 5" key="1">
    <citation type="submission" date="2016-05" db="EMBL/GenBank/DDBJ databases">
        <title>A degradative enzymes factory behind the ericoid mycorrhizal symbiosis.</title>
        <authorList>
            <consortium name="DOE Joint Genome Institute"/>
            <person name="Martino E."/>
            <person name="Morin E."/>
            <person name="Grelet G."/>
            <person name="Kuo A."/>
            <person name="Kohler A."/>
            <person name="Daghino S."/>
            <person name="Barry K."/>
            <person name="Choi C."/>
            <person name="Cichocki N."/>
            <person name="Clum A."/>
            <person name="Copeland A."/>
            <person name="Hainaut M."/>
            <person name="Haridas S."/>
            <person name="Labutti K."/>
            <person name="Lindquist E."/>
            <person name="Lipzen A."/>
            <person name="Khouja H.-R."/>
            <person name="Murat C."/>
            <person name="Ohm R."/>
            <person name="Olson A."/>
            <person name="Spatafora J."/>
            <person name="Veneault-Fourrey C."/>
            <person name="Henrissat B."/>
            <person name="Grigoriev I."/>
            <person name="Martin F."/>
            <person name="Perotto S."/>
        </authorList>
    </citation>
    <scope>NUCLEOTIDE SEQUENCE [LARGE SCALE GENOMIC DNA]</scope>
    <source>
        <strain evidence="4 5">UAMH 7357</strain>
    </source>
</reference>
<dbReference type="GO" id="GO:0016020">
    <property type="term" value="C:membrane"/>
    <property type="evidence" value="ECO:0007669"/>
    <property type="project" value="TreeGrafter"/>
</dbReference>
<dbReference type="PANTHER" id="PTHR44196:SF1">
    <property type="entry name" value="DEHYDROGENASE_REDUCTASE SDR FAMILY MEMBER 7B"/>
    <property type="match status" value="1"/>
</dbReference>
<dbReference type="GO" id="GO:0016491">
    <property type="term" value="F:oxidoreductase activity"/>
    <property type="evidence" value="ECO:0007669"/>
    <property type="project" value="UniProtKB-KW"/>
</dbReference>